<organism evidence="2 3">
    <name type="scientific">Caballeronia arationis</name>
    <dbReference type="NCBI Taxonomy" id="1777142"/>
    <lineage>
        <taxon>Bacteria</taxon>
        <taxon>Pseudomonadati</taxon>
        <taxon>Pseudomonadota</taxon>
        <taxon>Betaproteobacteria</taxon>
        <taxon>Burkholderiales</taxon>
        <taxon>Burkholderiaceae</taxon>
        <taxon>Caballeronia</taxon>
    </lineage>
</organism>
<feature type="signal peptide" evidence="1">
    <location>
        <begin position="1"/>
        <end position="29"/>
    </location>
</feature>
<evidence type="ECO:0000313" key="2">
    <source>
        <dbReference type="EMBL" id="SOE89197.1"/>
    </source>
</evidence>
<keyword evidence="3" id="KW-1185">Reference proteome</keyword>
<reference evidence="2 3" key="1">
    <citation type="submission" date="2017-09" db="EMBL/GenBank/DDBJ databases">
        <authorList>
            <person name="Varghese N."/>
            <person name="Submissions S."/>
        </authorList>
    </citation>
    <scope>NUCLEOTIDE SEQUENCE [LARGE SCALE GENOMIC DNA]</scope>
    <source>
        <strain evidence="2 3">OK806</strain>
    </source>
</reference>
<evidence type="ECO:0000256" key="1">
    <source>
        <dbReference type="SAM" id="SignalP"/>
    </source>
</evidence>
<comment type="caution">
    <text evidence="2">The sequence shown here is derived from an EMBL/GenBank/DDBJ whole genome shotgun (WGS) entry which is preliminary data.</text>
</comment>
<protein>
    <recommendedName>
        <fullName evidence="4">Lipoprotein</fullName>
    </recommendedName>
</protein>
<sequence>MKYSTRFERFFMMATAALTLAFFTQTGVAADSFDCAQSIQTAGATAPNAAMRREPPSVAAASPLTLVVQNASGGTSRLTYVENDGWRLDAPEATRKPGEVRLTPVVAQSEDPSAKQPMTVFIDGPTGFTYIWVRDEGWKFVGRVGERSR</sequence>
<keyword evidence="1" id="KW-0732">Signal</keyword>
<proteinExistence type="predicted"/>
<evidence type="ECO:0000313" key="3">
    <source>
        <dbReference type="Proteomes" id="UP000219522"/>
    </source>
</evidence>
<accession>A0A7Z7IG08</accession>
<feature type="chain" id="PRO_5030520846" description="Lipoprotein" evidence="1">
    <location>
        <begin position="30"/>
        <end position="149"/>
    </location>
</feature>
<evidence type="ECO:0008006" key="4">
    <source>
        <dbReference type="Google" id="ProtNLM"/>
    </source>
</evidence>
<gene>
    <name evidence="2" type="ORF">SAMN05446927_7864</name>
</gene>
<name>A0A7Z7IG08_9BURK</name>
<dbReference type="AlphaFoldDB" id="A0A7Z7IG08"/>
<dbReference type="Proteomes" id="UP000219522">
    <property type="component" value="Unassembled WGS sequence"/>
</dbReference>
<dbReference type="EMBL" id="OCSU01000003">
    <property type="protein sequence ID" value="SOE89197.1"/>
    <property type="molecule type" value="Genomic_DNA"/>
</dbReference>
<dbReference type="RefSeq" id="WP_062635754.1">
    <property type="nucleotide sequence ID" value="NZ_OCSU01000003.1"/>
</dbReference>